<dbReference type="GO" id="GO:0005856">
    <property type="term" value="C:cytoskeleton"/>
    <property type="evidence" value="ECO:0007669"/>
    <property type="project" value="UniProtKB-SubCell"/>
</dbReference>
<comment type="subcellular location">
    <subcellularLocation>
        <location evidence="1">Cytoplasm</location>
        <location evidence="1">Cytoskeleton</location>
    </subcellularLocation>
</comment>
<feature type="region of interest" description="Disordered" evidence="4">
    <location>
        <begin position="480"/>
        <end position="502"/>
    </location>
</feature>
<dbReference type="SUPFAM" id="SSF52047">
    <property type="entry name" value="RNI-like"/>
    <property type="match status" value="1"/>
</dbReference>
<feature type="region of interest" description="Disordered" evidence="4">
    <location>
        <begin position="125"/>
        <end position="186"/>
    </location>
</feature>
<evidence type="ECO:0000256" key="2">
    <source>
        <dbReference type="ARBA" id="ARBA00022490"/>
    </source>
</evidence>
<feature type="compositionally biased region" description="Polar residues" evidence="4">
    <location>
        <begin position="153"/>
        <end position="184"/>
    </location>
</feature>
<evidence type="ECO:0000256" key="3">
    <source>
        <dbReference type="ARBA" id="ARBA00023212"/>
    </source>
</evidence>
<protein>
    <submittedName>
        <fullName evidence="5">Uncharacterized protein</fullName>
    </submittedName>
</protein>
<dbReference type="PhylomeDB" id="A0A0G4I8U5"/>
<feature type="compositionally biased region" description="Acidic residues" evidence="4">
    <location>
        <begin position="483"/>
        <end position="502"/>
    </location>
</feature>
<dbReference type="InterPro" id="IPR006553">
    <property type="entry name" value="Leu-rich_rpt_Cys-con_subtyp"/>
</dbReference>
<evidence type="ECO:0000313" key="5">
    <source>
        <dbReference type="EMBL" id="CEM53457.1"/>
    </source>
</evidence>
<dbReference type="Gene3D" id="3.80.10.10">
    <property type="entry name" value="Ribonuclease Inhibitor"/>
    <property type="match status" value="4"/>
</dbReference>
<dbReference type="PANTHER" id="PTHR24107">
    <property type="entry name" value="YNEIN REGULATORY COMPLEX SUBUNIT 5"/>
    <property type="match status" value="1"/>
</dbReference>
<dbReference type="PANTHER" id="PTHR24107:SF2">
    <property type="entry name" value="NLR FAMILY CARD DOMAIN CONTAINING 3"/>
    <property type="match status" value="1"/>
</dbReference>
<gene>
    <name evidence="5" type="ORF">Cvel_11982</name>
</gene>
<reference evidence="5" key="1">
    <citation type="submission" date="2014-11" db="EMBL/GenBank/DDBJ databases">
        <authorList>
            <person name="Otto D Thomas"/>
            <person name="Naeem Raeece"/>
        </authorList>
    </citation>
    <scope>NUCLEOTIDE SEQUENCE</scope>
</reference>
<keyword evidence="2" id="KW-0963">Cytoplasm</keyword>
<evidence type="ECO:0000256" key="1">
    <source>
        <dbReference type="ARBA" id="ARBA00004245"/>
    </source>
</evidence>
<keyword evidence="3" id="KW-0206">Cytoskeleton</keyword>
<dbReference type="InterPro" id="IPR032675">
    <property type="entry name" value="LRR_dom_sf"/>
</dbReference>
<accession>A0A0G4I8U5</accession>
<evidence type="ECO:0000256" key="4">
    <source>
        <dbReference type="SAM" id="MobiDB-lite"/>
    </source>
</evidence>
<feature type="region of interest" description="Disordered" evidence="4">
    <location>
        <begin position="305"/>
        <end position="325"/>
    </location>
</feature>
<name>A0A0G4I8U5_9ALVE</name>
<organism evidence="5">
    <name type="scientific">Chromera velia CCMP2878</name>
    <dbReference type="NCBI Taxonomy" id="1169474"/>
    <lineage>
        <taxon>Eukaryota</taxon>
        <taxon>Sar</taxon>
        <taxon>Alveolata</taxon>
        <taxon>Colpodellida</taxon>
        <taxon>Chromeraceae</taxon>
        <taxon>Chromera</taxon>
    </lineage>
</organism>
<dbReference type="InterPro" id="IPR052410">
    <property type="entry name" value="DRC5"/>
</dbReference>
<proteinExistence type="predicted"/>
<dbReference type="SMART" id="SM00368">
    <property type="entry name" value="LRR_RI"/>
    <property type="match status" value="6"/>
</dbReference>
<dbReference type="SMART" id="SM00367">
    <property type="entry name" value="LRR_CC"/>
    <property type="match status" value="4"/>
</dbReference>
<sequence>MSFLESVNNTSTLADSGAAFFEDRKFCLAVQNILGTAWGREVERVASLHALPISPQSLRASCTAAWVSAVSAASLETNGLEEQGGGSGVFPVAGPRRFSLFSHTTVDSLHLSADSTLSPLNESIETNSTVVDTPEPQQKPGITPRGQEGTGVGSSLTVRTPHSRTDNVTLEATSSRTGVASSSPCLPPVPGPRSELRLLDAVSEVEFRRAVLEECGGGDLEKKELDDVIVCFFYAAQLVARGIENPRSSSMSVFSPVTSLAKGVYCSVRWMLRSLLALFCCFLGACGSMQRTHMGVVRGTGREDEEFSEQLQGREDPEEEAERQQNREDGLCLFIQRLGFTSENRGLWNVTLDPPRGICLSEISGVSSEKVFLVLDLIPSTVEEMAIKKSIGTEEAKRVFPLLSPYLEFLCLKGCRLGMGGFEALAGLIAEGRIDGVKTLDLQKTGLNKHALKALHEAIKQRSLKVETLDLSGNKYLCRVEGDGSDESDDEEEEEEENEDEEKVFNISRMFRHTSLQCMREAGVGDLSVQRLALALQSGSLLNLEKLDLERHRARDVHGPLGPALDKKYVPCLKSLNLMSEMTGTSDGLDAFLHALSAPGCPPLENVEMCASTGSLAHLRSLGDGRYKCIRKLHVDIYVDELPFFLQGINGAAESPYIQALSLDLMVDSMIMMEPQESIDAMRGIGEAVRRGRFGCLQRVQLYRHEEDEGEAWGEGEVVSAFFEVLSQSTFPFFRGLCVRHMAVSDTQMMLLAQAVRAGHLSGLQDLELSEGGQRSVVEDDDDEEESLQGFGGDGMLALMEAVMERPEGLPCLESLNLSSTRAGEGGRAGGFLARTTLLYLKGNDEVLGGTWEEFMQVIAESQGCLRKLETLDLSWTRVEEAGGGVVLALGSGELASLQRLCCRLFFLDARGVRRLADAVRGEKFPPGLDKIDLKLDNHDAPVRFGCARSRLDPLFVAIAEGRRGLPQSVLGLDLRGGRIGEGALALLAESRSGGVNKLSGLNSLDLSDCSIDDGALRRLGEVFSAHTCPNLETLALRNNPVSLEAVSDFLTQVFNIESQVRLHSLDILDFSEAGSLGGFCMSGTLRRLSHIDFKWSCDFTDGSLEGLSEFVRRGALSNVVSLSLPQTPKVSGAAWRNWMTMIAESEEGLPKLRWLDLTGHAVRFEGGAVTKALGSGKLPVLESLFPFCPRPEEPPDIIHPREPVFFQLNSEGVGALSDAVRGGKFPPSCFSKETGGLRFQLCPKPQRISIDPLITAIAESEGGLPQCVRALHLRGGQVEENALTFLASSEVVQSAGRLSSLESLDLSDCSLDDTLLKRVAEVFSAHGCPNLKSLALQENRLSITGVCAFLETPQLLPESLPQLKNVKFEGQKSPTEEEGVEMLNTVVHNLGKRVPSLALSFW</sequence>
<dbReference type="EMBL" id="CDMZ01005697">
    <property type="protein sequence ID" value="CEM53457.1"/>
    <property type="molecule type" value="Genomic_DNA"/>
</dbReference>
<dbReference type="VEuPathDB" id="CryptoDB:Cvel_11982"/>